<accession>A0A1F5MZW5</accession>
<sequence>MKNQVIVIGVIVLAIIGAVVYFATRPGREVAPAVTPEPTTVQAPAETFTIAGTPFKFEPNEIKVKKGDRVRITFTNNQGFHDLTIPELNIKTKQLQVGQSDTVEFTADKAGTFEFFCSVPTHKDKGMVGKLIVEDGQDMLPTVTKPAGTTQTNLSPTVEDRQGGGGTFQTIDDKRKGADKPEN</sequence>
<keyword evidence="4" id="KW-1133">Transmembrane helix</keyword>
<keyword evidence="1" id="KW-0479">Metal-binding</keyword>
<dbReference type="EMBL" id="MFEC01000029">
    <property type="protein sequence ID" value="OGE70918.1"/>
    <property type="molecule type" value="Genomic_DNA"/>
</dbReference>
<dbReference type="InterPro" id="IPR008972">
    <property type="entry name" value="Cupredoxin"/>
</dbReference>
<evidence type="ECO:0000256" key="4">
    <source>
        <dbReference type="SAM" id="Phobius"/>
    </source>
</evidence>
<dbReference type="PROSITE" id="PS00079">
    <property type="entry name" value="MULTICOPPER_OXIDASE1"/>
    <property type="match status" value="1"/>
</dbReference>
<keyword evidence="4" id="KW-0472">Membrane</keyword>
<dbReference type="PANTHER" id="PTHR38439">
    <property type="entry name" value="AURACYANIN-B"/>
    <property type="match status" value="1"/>
</dbReference>
<dbReference type="InterPro" id="IPR033138">
    <property type="entry name" value="Cu_oxidase_CS"/>
</dbReference>
<dbReference type="SUPFAM" id="SSF49503">
    <property type="entry name" value="Cupredoxins"/>
    <property type="match status" value="1"/>
</dbReference>
<keyword evidence="4" id="KW-0812">Transmembrane</keyword>
<dbReference type="InterPro" id="IPR050845">
    <property type="entry name" value="Cu-binding_ET"/>
</dbReference>
<dbReference type="GO" id="GO:0046872">
    <property type="term" value="F:metal ion binding"/>
    <property type="evidence" value="ECO:0007669"/>
    <property type="project" value="UniProtKB-KW"/>
</dbReference>
<comment type="caution">
    <text evidence="6">The sequence shown here is derived from an EMBL/GenBank/DDBJ whole genome shotgun (WGS) entry which is preliminary data.</text>
</comment>
<gene>
    <name evidence="6" type="ORF">A2617_02175</name>
</gene>
<evidence type="ECO:0000256" key="2">
    <source>
        <dbReference type="ARBA" id="ARBA00023008"/>
    </source>
</evidence>
<feature type="region of interest" description="Disordered" evidence="3">
    <location>
        <begin position="144"/>
        <end position="183"/>
    </location>
</feature>
<feature type="compositionally biased region" description="Polar residues" evidence="3">
    <location>
        <begin position="147"/>
        <end position="156"/>
    </location>
</feature>
<dbReference type="Pfam" id="PF13473">
    <property type="entry name" value="Cupredoxin_1"/>
    <property type="match status" value="1"/>
</dbReference>
<reference evidence="6 7" key="1">
    <citation type="journal article" date="2016" name="Nat. Commun.">
        <title>Thousands of microbial genomes shed light on interconnected biogeochemical processes in an aquifer system.</title>
        <authorList>
            <person name="Anantharaman K."/>
            <person name="Brown C.T."/>
            <person name="Hug L.A."/>
            <person name="Sharon I."/>
            <person name="Castelle C.J."/>
            <person name="Probst A.J."/>
            <person name="Thomas B.C."/>
            <person name="Singh A."/>
            <person name="Wilkins M.J."/>
            <person name="Karaoz U."/>
            <person name="Brodie E.L."/>
            <person name="Williams K.H."/>
            <person name="Hubbard S.S."/>
            <person name="Banfield J.F."/>
        </authorList>
    </citation>
    <scope>NUCLEOTIDE SEQUENCE [LARGE SCALE GENOMIC DNA]</scope>
</reference>
<protein>
    <recommendedName>
        <fullName evidence="5">EfeO-type cupredoxin-like domain-containing protein</fullName>
    </recommendedName>
</protein>
<feature type="transmembrane region" description="Helical" evidence="4">
    <location>
        <begin position="6"/>
        <end position="24"/>
    </location>
</feature>
<feature type="domain" description="EfeO-type cupredoxin-like" evidence="5">
    <location>
        <begin position="42"/>
        <end position="133"/>
    </location>
</feature>
<evidence type="ECO:0000313" key="6">
    <source>
        <dbReference type="EMBL" id="OGE70918.1"/>
    </source>
</evidence>
<evidence type="ECO:0000256" key="3">
    <source>
        <dbReference type="SAM" id="MobiDB-lite"/>
    </source>
</evidence>
<feature type="compositionally biased region" description="Basic and acidic residues" evidence="3">
    <location>
        <begin position="171"/>
        <end position="183"/>
    </location>
</feature>
<dbReference type="Proteomes" id="UP000177135">
    <property type="component" value="Unassembled WGS sequence"/>
</dbReference>
<keyword evidence="2" id="KW-0186">Copper</keyword>
<dbReference type="Gene3D" id="2.60.40.420">
    <property type="entry name" value="Cupredoxins - blue copper proteins"/>
    <property type="match status" value="1"/>
</dbReference>
<evidence type="ECO:0000313" key="7">
    <source>
        <dbReference type="Proteomes" id="UP000177135"/>
    </source>
</evidence>
<evidence type="ECO:0000256" key="1">
    <source>
        <dbReference type="ARBA" id="ARBA00022723"/>
    </source>
</evidence>
<dbReference type="PANTHER" id="PTHR38439:SF3">
    <property type="entry name" value="COPPER-RESISTANT CUPROPROTEIN COPI"/>
    <property type="match status" value="1"/>
</dbReference>
<evidence type="ECO:0000259" key="5">
    <source>
        <dbReference type="Pfam" id="PF13473"/>
    </source>
</evidence>
<name>A0A1F5MZW5_9BACT</name>
<proteinExistence type="predicted"/>
<dbReference type="AlphaFoldDB" id="A0A1F5MZW5"/>
<organism evidence="6 7">
    <name type="scientific">Candidatus Daviesbacteria bacterium RIFOXYD1_FULL_41_10</name>
    <dbReference type="NCBI Taxonomy" id="1797801"/>
    <lineage>
        <taxon>Bacteria</taxon>
        <taxon>Candidatus Daviesiibacteriota</taxon>
    </lineage>
</organism>
<dbReference type="InterPro" id="IPR028096">
    <property type="entry name" value="EfeO_Cupredoxin"/>
</dbReference>